<dbReference type="RefSeq" id="WP_061143333.1">
    <property type="nucleotide sequence ID" value="NZ_LNNH01000032.1"/>
</dbReference>
<evidence type="ECO:0000313" key="1">
    <source>
        <dbReference type="EMBL" id="KWW16599.1"/>
    </source>
</evidence>
<dbReference type="CDD" id="cd09024">
    <property type="entry name" value="Aldose_epim_lacX"/>
    <property type="match status" value="1"/>
</dbReference>
<dbReference type="InterPro" id="IPR011013">
    <property type="entry name" value="Gal_mutarotase_sf_dom"/>
</dbReference>
<dbReference type="Proteomes" id="UP000064189">
    <property type="component" value="Unassembled WGS sequence"/>
</dbReference>
<proteinExistence type="predicted"/>
<dbReference type="Gene3D" id="2.70.98.10">
    <property type="match status" value="1"/>
</dbReference>
<protein>
    <submittedName>
        <fullName evidence="1">Aldose epimerase</fullName>
    </submittedName>
</protein>
<dbReference type="InterPro" id="IPR008183">
    <property type="entry name" value="Aldose_1/G6P_1-epimerase"/>
</dbReference>
<dbReference type="Pfam" id="PF01263">
    <property type="entry name" value="Aldose_epim"/>
    <property type="match status" value="1"/>
</dbReference>
<dbReference type="GO" id="GO:0030246">
    <property type="term" value="F:carbohydrate binding"/>
    <property type="evidence" value="ECO:0007669"/>
    <property type="project" value="InterPro"/>
</dbReference>
<dbReference type="GO" id="GO:0005975">
    <property type="term" value="P:carbohydrate metabolic process"/>
    <property type="evidence" value="ECO:0007669"/>
    <property type="project" value="InterPro"/>
</dbReference>
<keyword evidence="2" id="KW-1185">Reference proteome</keyword>
<dbReference type="InterPro" id="IPR014718">
    <property type="entry name" value="GH-type_carb-bd"/>
</dbReference>
<dbReference type="InterPro" id="IPR037481">
    <property type="entry name" value="LacX"/>
</dbReference>
<gene>
    <name evidence="1" type="ORF">AS888_24565</name>
</gene>
<evidence type="ECO:0000313" key="2">
    <source>
        <dbReference type="Proteomes" id="UP000064189"/>
    </source>
</evidence>
<reference evidence="1 2" key="1">
    <citation type="submission" date="2015-11" db="EMBL/GenBank/DDBJ databases">
        <title>Genome Sequence of Bacillus simplex strain VanAntwerpen2.</title>
        <authorList>
            <person name="Couger M.B."/>
        </authorList>
    </citation>
    <scope>NUCLEOTIDE SEQUENCE [LARGE SCALE GENOMIC DNA]</scope>
    <source>
        <strain evidence="1 2">VanAntwerpen02</strain>
    </source>
</reference>
<name>A0A109MW01_9BACI</name>
<dbReference type="GO" id="GO:0016853">
    <property type="term" value="F:isomerase activity"/>
    <property type="evidence" value="ECO:0007669"/>
    <property type="project" value="InterPro"/>
</dbReference>
<sequence length="292" mass="33407">MIVIENDWLEVGIVSNGAEVREVKHKKNELNYMWTGDSTYWGRVSPVLFPIVGRLKEDQYHLDGLTYKMSQHGFLRDVEFMVEKLTTDSASFVFESAGRFIDVYPYEFKSTIHYSLKEDSLSVRWKIENKNKEEMYFSIGAHPAFKIPLLENETFHDYSLKLTSAKNKNPLEYELKDSLIHEKAAVNNTETIPLTRSLFANDALVYSNMDVTTLTSNKSGHGVEVSHNDFPFVGIWSKHVDSDGTMAPFVCIEPWYGIADTHNTSGNLKEKFGVNRLGVGETFQSEYSIKFI</sequence>
<dbReference type="EMBL" id="LNNH01000032">
    <property type="protein sequence ID" value="KWW16599.1"/>
    <property type="molecule type" value="Genomic_DNA"/>
</dbReference>
<dbReference type="SUPFAM" id="SSF74650">
    <property type="entry name" value="Galactose mutarotase-like"/>
    <property type="match status" value="1"/>
</dbReference>
<accession>A0A109MW01</accession>
<comment type="caution">
    <text evidence="1">The sequence shown here is derived from an EMBL/GenBank/DDBJ whole genome shotgun (WGS) entry which is preliminary data.</text>
</comment>
<dbReference type="AlphaFoldDB" id="A0A109MW01"/>
<organism evidence="1 2">
    <name type="scientific">Peribacillus simplex</name>
    <dbReference type="NCBI Taxonomy" id="1478"/>
    <lineage>
        <taxon>Bacteria</taxon>
        <taxon>Bacillati</taxon>
        <taxon>Bacillota</taxon>
        <taxon>Bacilli</taxon>
        <taxon>Bacillales</taxon>
        <taxon>Bacillaceae</taxon>
        <taxon>Peribacillus</taxon>
    </lineage>
</organism>